<evidence type="ECO:0000256" key="1">
    <source>
        <dbReference type="SAM" id="MobiDB-lite"/>
    </source>
</evidence>
<sequence length="187" mass="20853">MHGIDGRSPRNCVGSMVDLPCTLQQQQQENWCDYGRFAIATACKTSPLPIFPPLRHHPPIFLGGQVLLPGLTANLSFSWKHPNGPLAQVQLLPGTHSTYFVLRRLSFPSLLARSNCCEAVLYTVHSMDHEHVRPFPSCKPPAASQSSPSQPTPYKCRIAFKLRPTSSREHFDISRRSSGSSRYECPI</sequence>
<gene>
    <name evidence="2" type="ORF">T440DRAFT_54429</name>
</gene>
<reference evidence="2" key="1">
    <citation type="submission" date="2020-01" db="EMBL/GenBank/DDBJ databases">
        <authorList>
            <consortium name="DOE Joint Genome Institute"/>
            <person name="Haridas S."/>
            <person name="Albert R."/>
            <person name="Binder M."/>
            <person name="Bloem J."/>
            <person name="Labutti K."/>
            <person name="Salamov A."/>
            <person name="Andreopoulos B."/>
            <person name="Baker S.E."/>
            <person name="Barry K."/>
            <person name="Bills G."/>
            <person name="Bluhm B.H."/>
            <person name="Cannon C."/>
            <person name="Castanera R."/>
            <person name="Culley D.E."/>
            <person name="Daum C."/>
            <person name="Ezra D."/>
            <person name="Gonzalez J.B."/>
            <person name="Henrissat B."/>
            <person name="Kuo A."/>
            <person name="Liang C."/>
            <person name="Lipzen A."/>
            <person name="Lutzoni F."/>
            <person name="Magnuson J."/>
            <person name="Mondo S."/>
            <person name="Nolan M."/>
            <person name="Ohm R."/>
            <person name="Pangilinan J."/>
            <person name="Park H.-J."/>
            <person name="Ramirez L."/>
            <person name="Alfaro M."/>
            <person name="Sun H."/>
            <person name="Tritt A."/>
            <person name="Yoshinaga Y."/>
            <person name="Zwiers L.-H."/>
            <person name="Turgeon B.G."/>
            <person name="Goodwin S.B."/>
            <person name="Spatafora J.W."/>
            <person name="Crous P.W."/>
            <person name="Grigoriev I.V."/>
        </authorList>
    </citation>
    <scope>NUCLEOTIDE SEQUENCE</scope>
    <source>
        <strain evidence="2">IPT5</strain>
    </source>
</reference>
<evidence type="ECO:0000313" key="3">
    <source>
        <dbReference type="Proteomes" id="UP000799423"/>
    </source>
</evidence>
<dbReference type="AlphaFoldDB" id="A0A6A7BA57"/>
<accession>A0A6A7BA57</accession>
<feature type="region of interest" description="Disordered" evidence="1">
    <location>
        <begin position="167"/>
        <end position="187"/>
    </location>
</feature>
<name>A0A6A7BA57_9PLEO</name>
<proteinExistence type="predicted"/>
<evidence type="ECO:0000313" key="2">
    <source>
        <dbReference type="EMBL" id="KAF2851617.1"/>
    </source>
</evidence>
<organism evidence="2 3">
    <name type="scientific">Plenodomus tracheiphilus IPT5</name>
    <dbReference type="NCBI Taxonomy" id="1408161"/>
    <lineage>
        <taxon>Eukaryota</taxon>
        <taxon>Fungi</taxon>
        <taxon>Dikarya</taxon>
        <taxon>Ascomycota</taxon>
        <taxon>Pezizomycotina</taxon>
        <taxon>Dothideomycetes</taxon>
        <taxon>Pleosporomycetidae</taxon>
        <taxon>Pleosporales</taxon>
        <taxon>Pleosporineae</taxon>
        <taxon>Leptosphaeriaceae</taxon>
        <taxon>Plenodomus</taxon>
    </lineage>
</organism>
<keyword evidence="3" id="KW-1185">Reference proteome</keyword>
<protein>
    <submittedName>
        <fullName evidence="2">Uncharacterized protein</fullName>
    </submittedName>
</protein>
<dbReference type="EMBL" id="MU006301">
    <property type="protein sequence ID" value="KAF2851617.1"/>
    <property type="molecule type" value="Genomic_DNA"/>
</dbReference>
<dbReference type="Proteomes" id="UP000799423">
    <property type="component" value="Unassembled WGS sequence"/>
</dbReference>